<feature type="chain" id="PRO_5045350258" description="Carboxypeptidase-like regulatory domain-containing protein" evidence="1">
    <location>
        <begin position="22"/>
        <end position="241"/>
    </location>
</feature>
<dbReference type="Proteomes" id="UP001354989">
    <property type="component" value="Chromosome"/>
</dbReference>
<accession>A0ABM7VCA1</accession>
<gene>
    <name evidence="2" type="ORF">PEPS_08460</name>
</gene>
<evidence type="ECO:0008006" key="4">
    <source>
        <dbReference type="Google" id="ProtNLM"/>
    </source>
</evidence>
<keyword evidence="3" id="KW-1185">Reference proteome</keyword>
<sequence length="241" mass="27832">MIKKLLLCFCFIGLICAPTFAQTDQPITINGLILDAETLSPLGNTNLLDIQENKRYGKSAQDDGRFVISAMPNDTIHFSRVGFKSSYVVVPQQVVGNEYAVIQMLEPDTTMLANVTILDYPTLEDNIDNAMALGSVDSVSVPNVTIVTVYHQERNAYFAQVYQRFTKYWMHHNYNIPKNQWINPWVWRRFIKNEQSNKYAYLEMEDMYNAGPNRDNIENQYIPPSRSIHYEMILADLEEKE</sequence>
<name>A0ABM7VCA1_9BACT</name>
<dbReference type="RefSeq" id="WP_338397740.1">
    <property type="nucleotide sequence ID" value="NZ_AP025292.1"/>
</dbReference>
<reference evidence="2 3" key="1">
    <citation type="submission" date="2021-12" db="EMBL/GenBank/DDBJ databases">
        <title>Genome sequencing of bacteria with rrn-lacking chromosome and rrn-plasmid.</title>
        <authorList>
            <person name="Anda M."/>
            <person name="Iwasaki W."/>
        </authorList>
    </citation>
    <scope>NUCLEOTIDE SEQUENCE [LARGE SCALE GENOMIC DNA]</scope>
    <source>
        <strain evidence="2 3">NBRC 101262</strain>
    </source>
</reference>
<evidence type="ECO:0000313" key="2">
    <source>
        <dbReference type="EMBL" id="BDC98565.1"/>
    </source>
</evidence>
<keyword evidence="1" id="KW-0732">Signal</keyword>
<evidence type="ECO:0000256" key="1">
    <source>
        <dbReference type="SAM" id="SignalP"/>
    </source>
</evidence>
<proteinExistence type="predicted"/>
<evidence type="ECO:0000313" key="3">
    <source>
        <dbReference type="Proteomes" id="UP001354989"/>
    </source>
</evidence>
<dbReference type="EMBL" id="AP025292">
    <property type="protein sequence ID" value="BDC98565.1"/>
    <property type="molecule type" value="Genomic_DNA"/>
</dbReference>
<organism evidence="2 3">
    <name type="scientific">Persicobacter psychrovividus</name>
    <dbReference type="NCBI Taxonomy" id="387638"/>
    <lineage>
        <taxon>Bacteria</taxon>
        <taxon>Pseudomonadati</taxon>
        <taxon>Bacteroidota</taxon>
        <taxon>Cytophagia</taxon>
        <taxon>Cytophagales</taxon>
        <taxon>Persicobacteraceae</taxon>
        <taxon>Persicobacter</taxon>
    </lineage>
</organism>
<protein>
    <recommendedName>
        <fullName evidence="4">Carboxypeptidase-like regulatory domain-containing protein</fullName>
    </recommendedName>
</protein>
<feature type="signal peptide" evidence="1">
    <location>
        <begin position="1"/>
        <end position="21"/>
    </location>
</feature>